<evidence type="ECO:0000313" key="2">
    <source>
        <dbReference type="EMBL" id="SVD41040.1"/>
    </source>
</evidence>
<reference evidence="2" key="1">
    <citation type="submission" date="2018-05" db="EMBL/GenBank/DDBJ databases">
        <authorList>
            <person name="Lanie J.A."/>
            <person name="Ng W.-L."/>
            <person name="Kazmierczak K.M."/>
            <person name="Andrzejewski T.M."/>
            <person name="Davidsen T.M."/>
            <person name="Wayne K.J."/>
            <person name="Tettelin H."/>
            <person name="Glass J.I."/>
            <person name="Rusch D."/>
            <person name="Podicherti R."/>
            <person name="Tsui H.-C.T."/>
            <person name="Winkler M.E."/>
        </authorList>
    </citation>
    <scope>NUCLEOTIDE SEQUENCE</scope>
</reference>
<accession>A0A382V3L7</accession>
<gene>
    <name evidence="2" type="ORF">METZ01_LOCUS393894</name>
</gene>
<keyword evidence="1" id="KW-0472">Membrane</keyword>
<dbReference type="EMBL" id="UINC01148889">
    <property type="protein sequence ID" value="SVD41040.1"/>
    <property type="molecule type" value="Genomic_DNA"/>
</dbReference>
<evidence type="ECO:0000256" key="1">
    <source>
        <dbReference type="SAM" id="Phobius"/>
    </source>
</evidence>
<organism evidence="2">
    <name type="scientific">marine metagenome</name>
    <dbReference type="NCBI Taxonomy" id="408172"/>
    <lineage>
        <taxon>unclassified sequences</taxon>
        <taxon>metagenomes</taxon>
        <taxon>ecological metagenomes</taxon>
    </lineage>
</organism>
<protein>
    <submittedName>
        <fullName evidence="2">Uncharacterized protein</fullName>
    </submittedName>
</protein>
<name>A0A382V3L7_9ZZZZ</name>
<keyword evidence="1" id="KW-0812">Transmembrane</keyword>
<keyword evidence="1" id="KW-1133">Transmembrane helix</keyword>
<sequence>MKLDQIIEKLLSTARKDQPSDRVPYAFEKRIMAQIADLPAVEDVWAAWSRLLWRAVAPCTAVAALTVVAWLSFSPAQPDRAVHDQELDEIVAMAIELPAE</sequence>
<proteinExistence type="predicted"/>
<dbReference type="AlphaFoldDB" id="A0A382V3L7"/>
<feature type="transmembrane region" description="Helical" evidence="1">
    <location>
        <begin position="51"/>
        <end position="73"/>
    </location>
</feature>